<dbReference type="Pfam" id="PF01121">
    <property type="entry name" value="CoaE"/>
    <property type="match status" value="1"/>
</dbReference>
<dbReference type="InterPro" id="IPR027417">
    <property type="entry name" value="P-loop_NTPase"/>
</dbReference>
<dbReference type="NCBIfam" id="TIGR00152">
    <property type="entry name" value="dephospho-CoA kinase"/>
    <property type="match status" value="1"/>
</dbReference>
<evidence type="ECO:0000259" key="3">
    <source>
        <dbReference type="Pfam" id="PF01467"/>
    </source>
</evidence>
<dbReference type="CDD" id="cd02164">
    <property type="entry name" value="PPAT_CoAS"/>
    <property type="match status" value="1"/>
</dbReference>
<dbReference type="WBParaSite" id="sdigi.contig9.g1047.t1">
    <property type="protein sequence ID" value="sdigi.contig9.g1047.t1"/>
    <property type="gene ID" value="sdigi.contig9.g1047"/>
</dbReference>
<dbReference type="CDD" id="cd02022">
    <property type="entry name" value="DPCK"/>
    <property type="match status" value="1"/>
</dbReference>
<accession>A0A915Q3W2</accession>
<evidence type="ECO:0000313" key="5">
    <source>
        <dbReference type="WBParaSite" id="sdigi.contig9.g1047.t1"/>
    </source>
</evidence>
<protein>
    <submittedName>
        <fullName evidence="5">Cytidyltransferase-like domain-containing protein</fullName>
    </submittedName>
</protein>
<dbReference type="InterPro" id="IPR001977">
    <property type="entry name" value="Depp_CoAkinase"/>
</dbReference>
<dbReference type="InterPro" id="IPR004821">
    <property type="entry name" value="Cyt_trans-like"/>
</dbReference>
<dbReference type="NCBIfam" id="NF001985">
    <property type="entry name" value="PRK00777.1"/>
    <property type="match status" value="1"/>
</dbReference>
<dbReference type="SUPFAM" id="SSF52540">
    <property type="entry name" value="P-loop containing nucleoside triphosphate hydrolases"/>
    <property type="match status" value="1"/>
</dbReference>
<dbReference type="PANTHER" id="PTHR10695:SF46">
    <property type="entry name" value="BIFUNCTIONAL COENZYME A SYNTHASE-RELATED"/>
    <property type="match status" value="1"/>
</dbReference>
<sequence>MDDVGLLVIGPEFQQDIGALLVKASKTITNKLYVRVAAELDLFEVLSRVYVEGSRVCNTLDIRVIIDGSREGTFKTVIGENETFEATREIKKPYTAVVLGGTFDRLHNGHKVLLSKAVMVSSKRVVCGITCGDMIKRKVLWELMQPFEKRAQAVQEFVEDISCSVRCEVHSIEDPYGPSIVDPYLQAIIVSNETEKGGHAVNDRRRERNLPVLDIIKINLIDGKDELTGEYKLSSSTQRRALLGTILKPLKFEKFPRPFVIGLTGGIASGKTTAANFLSKNGCEVINCDELAHELYGEGTVMAINIAATFGDHIMRDGMVDRKALSKIVFADKEKLRMLNNIVWPSLKTKVREIIGQSKSEFVVVDAAVLLEAGWDADGTVHQVWSCILPPAVAKGRVVKRDHIALEEVDKRIQSQMSNLELVKRSDVVICSLWTYGETRRQLLLALSALRSLASQHPPRYNSATV</sequence>
<dbReference type="HAMAP" id="MF_00376">
    <property type="entry name" value="Dephospho_CoA_kinase"/>
    <property type="match status" value="1"/>
</dbReference>
<dbReference type="GO" id="GO:0005524">
    <property type="term" value="F:ATP binding"/>
    <property type="evidence" value="ECO:0007669"/>
    <property type="project" value="UniProtKB-KW"/>
</dbReference>
<dbReference type="AlphaFoldDB" id="A0A915Q3W2"/>
<dbReference type="SUPFAM" id="SSF52374">
    <property type="entry name" value="Nucleotidylyl transferase"/>
    <property type="match status" value="1"/>
</dbReference>
<keyword evidence="1" id="KW-0547">Nucleotide-binding</keyword>
<dbReference type="PANTHER" id="PTHR10695">
    <property type="entry name" value="DEPHOSPHO-COA KINASE-RELATED"/>
    <property type="match status" value="1"/>
</dbReference>
<name>A0A915Q3W2_9BILA</name>
<evidence type="ECO:0000313" key="4">
    <source>
        <dbReference type="Proteomes" id="UP000887581"/>
    </source>
</evidence>
<reference evidence="5" key="1">
    <citation type="submission" date="2022-11" db="UniProtKB">
        <authorList>
            <consortium name="WormBaseParasite"/>
        </authorList>
    </citation>
    <scope>IDENTIFICATION</scope>
</reference>
<dbReference type="Gene3D" id="3.40.50.300">
    <property type="entry name" value="P-loop containing nucleotide triphosphate hydrolases"/>
    <property type="match status" value="1"/>
</dbReference>
<dbReference type="Gene3D" id="3.40.50.620">
    <property type="entry name" value="HUPs"/>
    <property type="match status" value="1"/>
</dbReference>
<evidence type="ECO:0000256" key="1">
    <source>
        <dbReference type="ARBA" id="ARBA00022741"/>
    </source>
</evidence>
<dbReference type="PROSITE" id="PS51219">
    <property type="entry name" value="DPCK"/>
    <property type="match status" value="1"/>
</dbReference>
<dbReference type="FunFam" id="3.40.50.620:FF:000089">
    <property type="entry name" value="Bifunctional coenzyme A synthase"/>
    <property type="match status" value="1"/>
</dbReference>
<dbReference type="Proteomes" id="UP000887581">
    <property type="component" value="Unplaced"/>
</dbReference>
<evidence type="ECO:0000256" key="2">
    <source>
        <dbReference type="ARBA" id="ARBA00022840"/>
    </source>
</evidence>
<dbReference type="InterPro" id="IPR014729">
    <property type="entry name" value="Rossmann-like_a/b/a_fold"/>
</dbReference>
<dbReference type="Pfam" id="PF01467">
    <property type="entry name" value="CTP_transf_like"/>
    <property type="match status" value="1"/>
</dbReference>
<proteinExistence type="inferred from homology"/>
<feature type="domain" description="Cytidyltransferase-like" evidence="3">
    <location>
        <begin position="98"/>
        <end position="159"/>
    </location>
</feature>
<keyword evidence="4" id="KW-1185">Reference proteome</keyword>
<organism evidence="4 5">
    <name type="scientific">Setaria digitata</name>
    <dbReference type="NCBI Taxonomy" id="48799"/>
    <lineage>
        <taxon>Eukaryota</taxon>
        <taxon>Metazoa</taxon>
        <taxon>Ecdysozoa</taxon>
        <taxon>Nematoda</taxon>
        <taxon>Chromadorea</taxon>
        <taxon>Rhabditida</taxon>
        <taxon>Spirurina</taxon>
        <taxon>Spiruromorpha</taxon>
        <taxon>Filarioidea</taxon>
        <taxon>Setariidae</taxon>
        <taxon>Setaria</taxon>
    </lineage>
</organism>
<dbReference type="GO" id="GO:0004140">
    <property type="term" value="F:dephospho-CoA kinase activity"/>
    <property type="evidence" value="ECO:0007669"/>
    <property type="project" value="InterPro"/>
</dbReference>
<keyword evidence="2" id="KW-0067">ATP-binding</keyword>
<dbReference type="GO" id="GO:0015937">
    <property type="term" value="P:coenzyme A biosynthetic process"/>
    <property type="evidence" value="ECO:0007669"/>
    <property type="project" value="InterPro"/>
</dbReference>